<reference evidence="2" key="1">
    <citation type="submission" date="2019-11" db="EMBL/GenBank/DDBJ databases">
        <title>Bipolaris sorokiniana Genome sequencing.</title>
        <authorList>
            <person name="Wang H."/>
        </authorList>
    </citation>
    <scope>NUCLEOTIDE SEQUENCE</scope>
</reference>
<protein>
    <submittedName>
        <fullName evidence="2">Uncharacterized protein</fullName>
    </submittedName>
</protein>
<evidence type="ECO:0000256" key="1">
    <source>
        <dbReference type="SAM" id="MobiDB-lite"/>
    </source>
</evidence>
<comment type="caution">
    <text evidence="2">The sequence shown here is derived from an EMBL/GenBank/DDBJ whole genome shotgun (WGS) entry which is preliminary data.</text>
</comment>
<gene>
    <name evidence="2" type="ORF">GGP41_003806</name>
</gene>
<name>A0A8H5ZBZ8_COCSA</name>
<dbReference type="AlphaFoldDB" id="A0A8H5ZBZ8"/>
<dbReference type="Proteomes" id="UP000624244">
    <property type="component" value="Unassembled WGS sequence"/>
</dbReference>
<evidence type="ECO:0000313" key="2">
    <source>
        <dbReference type="EMBL" id="KAF5846427.1"/>
    </source>
</evidence>
<evidence type="ECO:0000313" key="3">
    <source>
        <dbReference type="Proteomes" id="UP000624244"/>
    </source>
</evidence>
<organism evidence="2 3">
    <name type="scientific">Cochliobolus sativus</name>
    <name type="common">Common root rot and spot blotch fungus</name>
    <name type="synonym">Bipolaris sorokiniana</name>
    <dbReference type="NCBI Taxonomy" id="45130"/>
    <lineage>
        <taxon>Eukaryota</taxon>
        <taxon>Fungi</taxon>
        <taxon>Dikarya</taxon>
        <taxon>Ascomycota</taxon>
        <taxon>Pezizomycotina</taxon>
        <taxon>Dothideomycetes</taxon>
        <taxon>Pleosporomycetidae</taxon>
        <taxon>Pleosporales</taxon>
        <taxon>Pleosporineae</taxon>
        <taxon>Pleosporaceae</taxon>
        <taxon>Bipolaris</taxon>
    </lineage>
</organism>
<sequence length="106" mass="12573">MYMRLDVVFDDETPRLRPTRLVDRALVRHSRVSFPCCRLPDWAWHKWAAEYAYIRFDEGAGPAPRQSKQCARTRPDMVLLKRQAGQSRFDEPQQRTIRLVGQRQSE</sequence>
<feature type="region of interest" description="Disordered" evidence="1">
    <location>
        <begin position="82"/>
        <end position="106"/>
    </location>
</feature>
<accession>A0A8H5ZBZ8</accession>
<proteinExistence type="predicted"/>
<dbReference type="EMBL" id="WNKQ01000016">
    <property type="protein sequence ID" value="KAF5846427.1"/>
    <property type="molecule type" value="Genomic_DNA"/>
</dbReference>